<dbReference type="AlphaFoldDB" id="A0A2N6PJ29"/>
<name>A0A2N6PJ29_9MICO</name>
<keyword evidence="4" id="KW-1185">Reference proteome</keyword>
<accession>A0A2N6PJ29</accession>
<evidence type="ECO:0000313" key="3">
    <source>
        <dbReference type="EMBL" id="PMB98701.1"/>
    </source>
</evidence>
<dbReference type="RefSeq" id="WP_102161408.1">
    <property type="nucleotide sequence ID" value="NZ_PNFZ01000002.1"/>
</dbReference>
<sequence>MTDSTSAHTHQHPDPVEARASLAAAEQARTASARANTLPLAAGLLASGAAMTAGSLVVAADAEAGGSPLFILRILLSLALLIPGGVIYSAARSWARRDTVLLVTVLLLQVGAYIAAAMAANLLSAPLYADLAAGFIILVTTVAMAVLRRRA</sequence>
<gene>
    <name evidence="3" type="ORF">CJ198_05145</name>
</gene>
<organism evidence="3 4">
    <name type="scientific">Brevibacterium luteolum</name>
    <dbReference type="NCBI Taxonomy" id="199591"/>
    <lineage>
        <taxon>Bacteria</taxon>
        <taxon>Bacillati</taxon>
        <taxon>Actinomycetota</taxon>
        <taxon>Actinomycetes</taxon>
        <taxon>Micrococcales</taxon>
        <taxon>Brevibacteriaceae</taxon>
        <taxon>Brevibacterium</taxon>
    </lineage>
</organism>
<feature type="transmembrane region" description="Helical" evidence="2">
    <location>
        <begin position="100"/>
        <end position="121"/>
    </location>
</feature>
<evidence type="ECO:0000256" key="1">
    <source>
        <dbReference type="SAM" id="MobiDB-lite"/>
    </source>
</evidence>
<feature type="transmembrane region" description="Helical" evidence="2">
    <location>
        <begin position="127"/>
        <end position="147"/>
    </location>
</feature>
<evidence type="ECO:0000313" key="4">
    <source>
        <dbReference type="Proteomes" id="UP000235703"/>
    </source>
</evidence>
<feature type="transmembrane region" description="Helical" evidence="2">
    <location>
        <begin position="38"/>
        <end position="58"/>
    </location>
</feature>
<dbReference type="Proteomes" id="UP000235703">
    <property type="component" value="Unassembled WGS sequence"/>
</dbReference>
<keyword evidence="2" id="KW-1133">Transmembrane helix</keyword>
<evidence type="ECO:0000256" key="2">
    <source>
        <dbReference type="SAM" id="Phobius"/>
    </source>
</evidence>
<comment type="caution">
    <text evidence="3">The sequence shown here is derived from an EMBL/GenBank/DDBJ whole genome shotgun (WGS) entry which is preliminary data.</text>
</comment>
<proteinExistence type="predicted"/>
<protein>
    <submittedName>
        <fullName evidence="3">Uncharacterized protein</fullName>
    </submittedName>
</protein>
<feature type="region of interest" description="Disordered" evidence="1">
    <location>
        <begin position="1"/>
        <end position="21"/>
    </location>
</feature>
<dbReference type="EMBL" id="PNFZ01000002">
    <property type="protein sequence ID" value="PMB98701.1"/>
    <property type="molecule type" value="Genomic_DNA"/>
</dbReference>
<keyword evidence="2" id="KW-0472">Membrane</keyword>
<feature type="transmembrane region" description="Helical" evidence="2">
    <location>
        <begin position="70"/>
        <end position="88"/>
    </location>
</feature>
<keyword evidence="2" id="KW-0812">Transmembrane</keyword>
<reference evidence="3 4" key="1">
    <citation type="submission" date="2017-09" db="EMBL/GenBank/DDBJ databases">
        <title>Bacterial strain isolated from the female urinary microbiota.</title>
        <authorList>
            <person name="Thomas-White K."/>
            <person name="Kumar N."/>
            <person name="Forster S."/>
            <person name="Putonti C."/>
            <person name="Lawley T."/>
            <person name="Wolfe A.J."/>
        </authorList>
    </citation>
    <scope>NUCLEOTIDE SEQUENCE [LARGE SCALE GENOMIC DNA]</scope>
    <source>
        <strain evidence="3 4">UMB0680</strain>
    </source>
</reference>